<sequence length="131" mass="15012">MATSVTKLDKWQHRVMPMPRKRLDKEVFDIGHWRPTWSVDGQFQKSEPDATQADATKPDATQHSTTQSNATQDYATQDYATQSFFGDISDEVISTLLDIKTNTILNMVEQPMVQTPEHRPAKNVKKTCWED</sequence>
<name>A0A9D4XUJ4_PEA</name>
<dbReference type="EMBL" id="JAMSHJ010000003">
    <property type="protein sequence ID" value="KAI5427157.1"/>
    <property type="molecule type" value="Genomic_DNA"/>
</dbReference>
<organism evidence="2 3">
    <name type="scientific">Pisum sativum</name>
    <name type="common">Garden pea</name>
    <name type="synonym">Lathyrus oleraceus</name>
    <dbReference type="NCBI Taxonomy" id="3888"/>
    <lineage>
        <taxon>Eukaryota</taxon>
        <taxon>Viridiplantae</taxon>
        <taxon>Streptophyta</taxon>
        <taxon>Embryophyta</taxon>
        <taxon>Tracheophyta</taxon>
        <taxon>Spermatophyta</taxon>
        <taxon>Magnoliopsida</taxon>
        <taxon>eudicotyledons</taxon>
        <taxon>Gunneridae</taxon>
        <taxon>Pentapetalae</taxon>
        <taxon>rosids</taxon>
        <taxon>fabids</taxon>
        <taxon>Fabales</taxon>
        <taxon>Fabaceae</taxon>
        <taxon>Papilionoideae</taxon>
        <taxon>50 kb inversion clade</taxon>
        <taxon>NPAAA clade</taxon>
        <taxon>Hologalegina</taxon>
        <taxon>IRL clade</taxon>
        <taxon>Fabeae</taxon>
        <taxon>Lathyrus</taxon>
    </lineage>
</organism>
<feature type="compositionally biased region" description="Polar residues" evidence="1">
    <location>
        <begin position="59"/>
        <end position="74"/>
    </location>
</feature>
<feature type="region of interest" description="Disordered" evidence="1">
    <location>
        <begin position="38"/>
        <end position="74"/>
    </location>
</feature>
<reference evidence="2 3" key="1">
    <citation type="journal article" date="2022" name="Nat. Genet.">
        <title>Improved pea reference genome and pan-genome highlight genomic features and evolutionary characteristics.</title>
        <authorList>
            <person name="Yang T."/>
            <person name="Liu R."/>
            <person name="Luo Y."/>
            <person name="Hu S."/>
            <person name="Wang D."/>
            <person name="Wang C."/>
            <person name="Pandey M.K."/>
            <person name="Ge S."/>
            <person name="Xu Q."/>
            <person name="Li N."/>
            <person name="Li G."/>
            <person name="Huang Y."/>
            <person name="Saxena R.K."/>
            <person name="Ji Y."/>
            <person name="Li M."/>
            <person name="Yan X."/>
            <person name="He Y."/>
            <person name="Liu Y."/>
            <person name="Wang X."/>
            <person name="Xiang C."/>
            <person name="Varshney R.K."/>
            <person name="Ding H."/>
            <person name="Gao S."/>
            <person name="Zong X."/>
        </authorList>
    </citation>
    <scope>NUCLEOTIDE SEQUENCE [LARGE SCALE GENOMIC DNA]</scope>
    <source>
        <strain evidence="2 3">cv. Zhongwan 6</strain>
    </source>
</reference>
<accession>A0A9D4XUJ4</accession>
<comment type="caution">
    <text evidence="2">The sequence shown here is derived from an EMBL/GenBank/DDBJ whole genome shotgun (WGS) entry which is preliminary data.</text>
</comment>
<keyword evidence="3" id="KW-1185">Reference proteome</keyword>
<dbReference type="Gramene" id="Psat03G0254000-T1">
    <property type="protein sequence ID" value="KAI5427157.1"/>
    <property type="gene ID" value="KIW84_032540"/>
</dbReference>
<dbReference type="AlphaFoldDB" id="A0A9D4XUJ4"/>
<evidence type="ECO:0000313" key="2">
    <source>
        <dbReference type="EMBL" id="KAI5427157.1"/>
    </source>
</evidence>
<gene>
    <name evidence="2" type="ORF">KIW84_032540</name>
</gene>
<proteinExistence type="predicted"/>
<protein>
    <submittedName>
        <fullName evidence="2">Uncharacterized protein</fullName>
    </submittedName>
</protein>
<evidence type="ECO:0000313" key="3">
    <source>
        <dbReference type="Proteomes" id="UP001058974"/>
    </source>
</evidence>
<dbReference type="Proteomes" id="UP001058974">
    <property type="component" value="Chromosome 3"/>
</dbReference>
<evidence type="ECO:0000256" key="1">
    <source>
        <dbReference type="SAM" id="MobiDB-lite"/>
    </source>
</evidence>